<name>A0AAD6Y1M8_9AGAR</name>
<dbReference type="Proteomes" id="UP001219525">
    <property type="component" value="Unassembled WGS sequence"/>
</dbReference>
<accession>A0AAD6Y1M8</accession>
<dbReference type="AlphaFoldDB" id="A0AAD6Y1M8"/>
<proteinExistence type="predicted"/>
<organism evidence="1 2">
    <name type="scientific">Mycena pura</name>
    <dbReference type="NCBI Taxonomy" id="153505"/>
    <lineage>
        <taxon>Eukaryota</taxon>
        <taxon>Fungi</taxon>
        <taxon>Dikarya</taxon>
        <taxon>Basidiomycota</taxon>
        <taxon>Agaricomycotina</taxon>
        <taxon>Agaricomycetes</taxon>
        <taxon>Agaricomycetidae</taxon>
        <taxon>Agaricales</taxon>
        <taxon>Marasmiineae</taxon>
        <taxon>Mycenaceae</taxon>
        <taxon>Mycena</taxon>
    </lineage>
</organism>
<comment type="caution">
    <text evidence="1">The sequence shown here is derived from an EMBL/GenBank/DDBJ whole genome shotgun (WGS) entry which is preliminary data.</text>
</comment>
<sequence>MRSVPTTMFWLPDHNHLGLWMPFHVMVIGQQQTLLVYKKFVYGENWSQCYAPHQV</sequence>
<gene>
    <name evidence="1" type="ORF">GGX14DRAFT_380095</name>
</gene>
<protein>
    <submittedName>
        <fullName evidence="1">Uncharacterized protein</fullName>
    </submittedName>
</protein>
<evidence type="ECO:0000313" key="1">
    <source>
        <dbReference type="EMBL" id="KAJ7192440.1"/>
    </source>
</evidence>
<evidence type="ECO:0000313" key="2">
    <source>
        <dbReference type="Proteomes" id="UP001219525"/>
    </source>
</evidence>
<keyword evidence="2" id="KW-1185">Reference proteome</keyword>
<reference evidence="1" key="1">
    <citation type="submission" date="2023-03" db="EMBL/GenBank/DDBJ databases">
        <title>Massive genome expansion in bonnet fungi (Mycena s.s.) driven by repeated elements and novel gene families across ecological guilds.</title>
        <authorList>
            <consortium name="Lawrence Berkeley National Laboratory"/>
            <person name="Harder C.B."/>
            <person name="Miyauchi S."/>
            <person name="Viragh M."/>
            <person name="Kuo A."/>
            <person name="Thoen E."/>
            <person name="Andreopoulos B."/>
            <person name="Lu D."/>
            <person name="Skrede I."/>
            <person name="Drula E."/>
            <person name="Henrissat B."/>
            <person name="Morin E."/>
            <person name="Kohler A."/>
            <person name="Barry K."/>
            <person name="LaButti K."/>
            <person name="Morin E."/>
            <person name="Salamov A."/>
            <person name="Lipzen A."/>
            <person name="Mereny Z."/>
            <person name="Hegedus B."/>
            <person name="Baldrian P."/>
            <person name="Stursova M."/>
            <person name="Weitz H."/>
            <person name="Taylor A."/>
            <person name="Grigoriev I.V."/>
            <person name="Nagy L.G."/>
            <person name="Martin F."/>
            <person name="Kauserud H."/>
        </authorList>
    </citation>
    <scope>NUCLEOTIDE SEQUENCE</scope>
    <source>
        <strain evidence="1">9144</strain>
    </source>
</reference>
<dbReference type="EMBL" id="JARJCW010000120">
    <property type="protein sequence ID" value="KAJ7192440.1"/>
    <property type="molecule type" value="Genomic_DNA"/>
</dbReference>